<dbReference type="Gene3D" id="3.40.50.10330">
    <property type="entry name" value="Probable inorganic polyphosphate/atp-NAD kinase, domain 1"/>
    <property type="match status" value="1"/>
</dbReference>
<dbReference type="SUPFAM" id="SSF111331">
    <property type="entry name" value="NAD kinase/diacylglycerol kinase-like"/>
    <property type="match status" value="1"/>
</dbReference>
<dbReference type="InterPro" id="IPR050187">
    <property type="entry name" value="Lipid_Phosphate_FormReg"/>
</dbReference>
<evidence type="ECO:0000256" key="4">
    <source>
        <dbReference type="ARBA" id="ARBA00022741"/>
    </source>
</evidence>
<evidence type="ECO:0000256" key="6">
    <source>
        <dbReference type="ARBA" id="ARBA00022840"/>
    </source>
</evidence>
<comment type="caution">
    <text evidence="11">The sequence shown here is derived from an EMBL/GenBank/DDBJ whole genome shotgun (WGS) entry which is preliminary data.</text>
</comment>
<dbReference type="InterPro" id="IPR016064">
    <property type="entry name" value="NAD/diacylglycerol_kinase_sf"/>
</dbReference>
<evidence type="ECO:0000256" key="8">
    <source>
        <dbReference type="ARBA" id="ARBA00023264"/>
    </source>
</evidence>
<feature type="domain" description="DAGKc" evidence="10">
    <location>
        <begin position="46"/>
        <end position="176"/>
    </location>
</feature>
<sequence>MTRSEEPGPEPARPRTSADPDSSTSPEHAASATAEQVREADTREEKPPPRAAVVYNPTKVDLEVLRATVDAAAEEASWGETSWIETTADDPGEAMARQAVEQGVDMVIAAGGDGTVRAVTQGLIGSDVALGLLPSGTGNLLARNLDLELKDLSQAVSTAFAGHDRSIDVGMARIRRKDGSEEELAFVVLAGLGLDAQMIEHTDEELKKKIGWLAYARAIANAVRGGNRIRMRIGVDAEPQRTRNMHTLLIGNCGNLPGNIVLLPEATLDDGKLDIVALRPDGFFGWLQIWSKVVVENYVLHRTEVGRRLQGAQKSVRALRYLTGKKVIVALRHPEPFELDGDGYGEVTAFQIEVLPRSLRVRVRPTD</sequence>
<dbReference type="GO" id="GO:0008654">
    <property type="term" value="P:phospholipid biosynthetic process"/>
    <property type="evidence" value="ECO:0007669"/>
    <property type="project" value="UniProtKB-KW"/>
</dbReference>
<dbReference type="Proteomes" id="UP000252770">
    <property type="component" value="Unassembled WGS sequence"/>
</dbReference>
<comment type="cofactor">
    <cofactor evidence="1">
        <name>Mg(2+)</name>
        <dbReference type="ChEBI" id="CHEBI:18420"/>
    </cofactor>
</comment>
<dbReference type="InterPro" id="IPR017438">
    <property type="entry name" value="ATP-NAD_kinase_N"/>
</dbReference>
<name>A0A367YXA5_9ACTN</name>
<keyword evidence="4" id="KW-0547">Nucleotide-binding</keyword>
<dbReference type="Gene3D" id="2.60.200.40">
    <property type="match status" value="1"/>
</dbReference>
<dbReference type="RefSeq" id="WP_114126332.1">
    <property type="nucleotide sequence ID" value="NZ_QOUI01000005.1"/>
</dbReference>
<keyword evidence="8" id="KW-1208">Phospholipid metabolism</keyword>
<evidence type="ECO:0000256" key="1">
    <source>
        <dbReference type="ARBA" id="ARBA00001946"/>
    </source>
</evidence>
<feature type="compositionally biased region" description="Basic and acidic residues" evidence="9">
    <location>
        <begin position="36"/>
        <end position="48"/>
    </location>
</feature>
<evidence type="ECO:0000256" key="5">
    <source>
        <dbReference type="ARBA" id="ARBA00022777"/>
    </source>
</evidence>
<evidence type="ECO:0000256" key="9">
    <source>
        <dbReference type="SAM" id="MobiDB-lite"/>
    </source>
</evidence>
<gene>
    <name evidence="11" type="ORF">DT076_08860</name>
</gene>
<dbReference type="PANTHER" id="PTHR12358:SF54">
    <property type="entry name" value="SPHINGOSINE KINASE RELATED PROTEIN"/>
    <property type="match status" value="1"/>
</dbReference>
<keyword evidence="7" id="KW-0444">Lipid biosynthesis</keyword>
<comment type="similarity">
    <text evidence="2">Belongs to the diacylglycerol/lipid kinase family.</text>
</comment>
<evidence type="ECO:0000256" key="3">
    <source>
        <dbReference type="ARBA" id="ARBA00022679"/>
    </source>
</evidence>
<dbReference type="EMBL" id="QOUI01000005">
    <property type="protein sequence ID" value="RCK69571.1"/>
    <property type="molecule type" value="Genomic_DNA"/>
</dbReference>
<dbReference type="SMART" id="SM00046">
    <property type="entry name" value="DAGKc"/>
    <property type="match status" value="1"/>
</dbReference>
<dbReference type="Pfam" id="PF19279">
    <property type="entry name" value="YegS_C"/>
    <property type="match status" value="1"/>
</dbReference>
<evidence type="ECO:0000313" key="11">
    <source>
        <dbReference type="EMBL" id="RCK69571.1"/>
    </source>
</evidence>
<accession>A0A367YXA5</accession>
<feature type="compositionally biased region" description="Basic and acidic residues" evidence="9">
    <location>
        <begin position="1"/>
        <end position="18"/>
    </location>
</feature>
<keyword evidence="6" id="KW-0067">ATP-binding</keyword>
<evidence type="ECO:0000259" key="10">
    <source>
        <dbReference type="PROSITE" id="PS50146"/>
    </source>
</evidence>
<keyword evidence="12" id="KW-1185">Reference proteome</keyword>
<organism evidence="11 12">
    <name type="scientific">Desertihabitans brevis</name>
    <dbReference type="NCBI Taxonomy" id="2268447"/>
    <lineage>
        <taxon>Bacteria</taxon>
        <taxon>Bacillati</taxon>
        <taxon>Actinomycetota</taxon>
        <taxon>Actinomycetes</taxon>
        <taxon>Propionibacteriales</taxon>
        <taxon>Propionibacteriaceae</taxon>
        <taxon>Desertihabitans</taxon>
    </lineage>
</organism>
<feature type="region of interest" description="Disordered" evidence="9">
    <location>
        <begin position="1"/>
        <end position="52"/>
    </location>
</feature>
<evidence type="ECO:0000256" key="7">
    <source>
        <dbReference type="ARBA" id="ARBA00023209"/>
    </source>
</evidence>
<proteinExistence type="inferred from homology"/>
<dbReference type="GO" id="GO:0005524">
    <property type="term" value="F:ATP binding"/>
    <property type="evidence" value="ECO:0007669"/>
    <property type="project" value="UniProtKB-KW"/>
</dbReference>
<keyword evidence="7" id="KW-0594">Phospholipid biosynthesis</keyword>
<protein>
    <submittedName>
        <fullName evidence="11">Diacylglycerol kinase family lipid kinase</fullName>
    </submittedName>
</protein>
<evidence type="ECO:0000313" key="12">
    <source>
        <dbReference type="Proteomes" id="UP000252770"/>
    </source>
</evidence>
<dbReference type="Pfam" id="PF00781">
    <property type="entry name" value="DAGK_cat"/>
    <property type="match status" value="1"/>
</dbReference>
<dbReference type="PANTHER" id="PTHR12358">
    <property type="entry name" value="SPHINGOSINE KINASE"/>
    <property type="match status" value="1"/>
</dbReference>
<dbReference type="InterPro" id="IPR001206">
    <property type="entry name" value="Diacylglycerol_kinase_cat_dom"/>
</dbReference>
<dbReference type="GO" id="GO:0016301">
    <property type="term" value="F:kinase activity"/>
    <property type="evidence" value="ECO:0007669"/>
    <property type="project" value="UniProtKB-KW"/>
</dbReference>
<dbReference type="InterPro" id="IPR045540">
    <property type="entry name" value="YegS/DAGK_C"/>
</dbReference>
<keyword evidence="5 11" id="KW-0418">Kinase</keyword>
<evidence type="ECO:0000256" key="2">
    <source>
        <dbReference type="ARBA" id="ARBA00005983"/>
    </source>
</evidence>
<dbReference type="AlphaFoldDB" id="A0A367YXA5"/>
<keyword evidence="7" id="KW-0443">Lipid metabolism</keyword>
<dbReference type="PROSITE" id="PS50146">
    <property type="entry name" value="DAGK"/>
    <property type="match status" value="1"/>
</dbReference>
<reference evidence="11 12" key="1">
    <citation type="submission" date="2018-07" db="EMBL/GenBank/DDBJ databases">
        <title>Desertimonas flava gen. nov. sp. nov.</title>
        <authorList>
            <person name="Liu S."/>
        </authorList>
    </citation>
    <scope>NUCLEOTIDE SEQUENCE [LARGE SCALE GENOMIC DNA]</scope>
    <source>
        <strain evidence="11 12">16Sb5-5</strain>
    </source>
</reference>
<keyword evidence="3" id="KW-0808">Transferase</keyword>